<dbReference type="InterPro" id="IPR052539">
    <property type="entry name" value="MGD_biosynthesis_adapter"/>
</dbReference>
<evidence type="ECO:0000259" key="1">
    <source>
        <dbReference type="Pfam" id="PF03205"/>
    </source>
</evidence>
<dbReference type="EMBL" id="WMET01000001">
    <property type="protein sequence ID" value="MYL18437.1"/>
    <property type="molecule type" value="Genomic_DNA"/>
</dbReference>
<dbReference type="SUPFAM" id="SSF52540">
    <property type="entry name" value="P-loop containing nucleoside triphosphate hydrolases"/>
    <property type="match status" value="1"/>
</dbReference>
<gene>
    <name evidence="2" type="primary">mobB</name>
    <name evidence="2" type="ORF">GLW04_00960</name>
</gene>
<organism evidence="2 3">
    <name type="scientific">Halobacillus litoralis</name>
    <dbReference type="NCBI Taxonomy" id="45668"/>
    <lineage>
        <taxon>Bacteria</taxon>
        <taxon>Bacillati</taxon>
        <taxon>Bacillota</taxon>
        <taxon>Bacilli</taxon>
        <taxon>Bacillales</taxon>
        <taxon>Bacillaceae</taxon>
        <taxon>Halobacillus</taxon>
    </lineage>
</organism>
<dbReference type="PANTHER" id="PTHR40072">
    <property type="entry name" value="MOLYBDOPTERIN-GUANINE DINUCLEOTIDE BIOSYNTHESIS ADAPTER PROTEIN-RELATED"/>
    <property type="match status" value="1"/>
</dbReference>
<dbReference type="Proteomes" id="UP000460949">
    <property type="component" value="Unassembled WGS sequence"/>
</dbReference>
<feature type="domain" description="Molybdopterin-guanine dinucleotide biosynthesis protein B (MobB)" evidence="1">
    <location>
        <begin position="6"/>
        <end position="138"/>
    </location>
</feature>
<protein>
    <submittedName>
        <fullName evidence="2">Molybdopterin-guanine dinucleotide biosynthesis protein B</fullName>
    </submittedName>
</protein>
<name>A0A845DWI3_9BACI</name>
<dbReference type="GO" id="GO:0006777">
    <property type="term" value="P:Mo-molybdopterin cofactor biosynthetic process"/>
    <property type="evidence" value="ECO:0007669"/>
    <property type="project" value="InterPro"/>
</dbReference>
<accession>A0A845DWI3</accession>
<reference evidence="2 3" key="1">
    <citation type="submission" date="2019-11" db="EMBL/GenBank/DDBJ databases">
        <title>Genome sequences of 17 halophilic strains isolated from different environments.</title>
        <authorList>
            <person name="Furrow R.E."/>
        </authorList>
    </citation>
    <scope>NUCLEOTIDE SEQUENCE [LARGE SCALE GENOMIC DNA]</scope>
    <source>
        <strain evidence="2 3">22511_23_Filter</strain>
    </source>
</reference>
<dbReference type="OrthoDB" id="9786803at2"/>
<dbReference type="PANTHER" id="PTHR40072:SF1">
    <property type="entry name" value="MOLYBDOPTERIN-GUANINE DINUCLEOTIDE BIOSYNTHESIS ADAPTER PROTEIN"/>
    <property type="match status" value="1"/>
</dbReference>
<dbReference type="NCBIfam" id="TIGR00176">
    <property type="entry name" value="mobB"/>
    <property type="match status" value="1"/>
</dbReference>
<dbReference type="RefSeq" id="WP_160834904.1">
    <property type="nucleotide sequence ID" value="NZ_WMET01000001.1"/>
</dbReference>
<proteinExistence type="predicted"/>
<evidence type="ECO:0000313" key="3">
    <source>
        <dbReference type="Proteomes" id="UP000460949"/>
    </source>
</evidence>
<dbReference type="Gene3D" id="3.40.50.300">
    <property type="entry name" value="P-loop containing nucleotide triphosphate hydrolases"/>
    <property type="match status" value="1"/>
</dbReference>
<dbReference type="InterPro" id="IPR004435">
    <property type="entry name" value="MobB_dom"/>
</dbReference>
<dbReference type="InterPro" id="IPR027417">
    <property type="entry name" value="P-loop_NTPase"/>
</dbReference>
<evidence type="ECO:0000313" key="2">
    <source>
        <dbReference type="EMBL" id="MYL18437.1"/>
    </source>
</evidence>
<dbReference type="GO" id="GO:0005525">
    <property type="term" value="F:GTP binding"/>
    <property type="evidence" value="ECO:0007669"/>
    <property type="project" value="InterPro"/>
</dbReference>
<comment type="caution">
    <text evidence="2">The sequence shown here is derived from an EMBL/GenBank/DDBJ whole genome shotgun (WGS) entry which is preliminary data.</text>
</comment>
<dbReference type="AlphaFoldDB" id="A0A845DWI3"/>
<dbReference type="Pfam" id="PF03205">
    <property type="entry name" value="MobB"/>
    <property type="match status" value="1"/>
</dbReference>
<sequence>MKETPVFQIVGYKNSGKTSLLSDLIAYGAEREEKVAAIKRHTHEEPLKVMHHETDSYRLHEAGSFMTGVDSPGRFQMELSHQEEYALDRLVFLYRQFDPDLIAVEGYKNEPYPKAVIIKREEDLELLDALTNIQVVITWNEAMTEDVPFPVIALNDWRKRLSEVYRIAKGEEDHER</sequence>